<accession>A0A7U9KTV3</accession>
<dbReference type="AlphaFoldDB" id="A0A7U9KTV3"/>
<gene>
    <name evidence="1" type="ORF">OEIGOIKO_02450</name>
</gene>
<dbReference type="RefSeq" id="WP_125044862.1">
    <property type="nucleotide sequence ID" value="NZ_BHZC01000001.1"/>
</dbReference>
<dbReference type="OrthoDB" id="4364653at2"/>
<sequence>MTQDDFYAADPSARASWRMAILMGRNARTYKFALGDALLRQAAQGHTEIPLRDLAASYAMAFLDRRAPQAPGSEEALGATDFLTVTAQEGAESRRLGRPTDRLLDAAEQSIPGMVMRKFHNHGGGETPHRFYDLAGRGRHRTVRLSPALGQVARSYERDGLGAELDARWSIVESSFATGIGRSLIEEGIYVDLETLHIKDRHRRRSVTGVAEAVAGFQHGRCHICDEPLDSGTRTAVDHVFPHALMRRFASVGGWRGPDLDSLWNLAVAHAQCNGAKSDRMPKPAELTRLARRNEAIMRSPQPLRTTLRRTLGNAVPGRRIPNWTAFLHEVGKVCA</sequence>
<evidence type="ECO:0000313" key="2">
    <source>
        <dbReference type="Proteomes" id="UP000287830"/>
    </source>
</evidence>
<dbReference type="Gene3D" id="1.10.30.50">
    <property type="match status" value="1"/>
</dbReference>
<dbReference type="EMBL" id="BHZC01000001">
    <property type="protein sequence ID" value="GCD34711.1"/>
    <property type="molecule type" value="Genomic_DNA"/>
</dbReference>
<comment type="caution">
    <text evidence="1">The sequence shown here is derived from an EMBL/GenBank/DDBJ whole genome shotgun (WGS) entry which is preliminary data.</text>
</comment>
<name>A0A7U9KTV3_9ACTN</name>
<protein>
    <recommendedName>
        <fullName evidence="3">HNH nuclease domain-containing protein</fullName>
    </recommendedName>
</protein>
<dbReference type="Proteomes" id="UP000287830">
    <property type="component" value="Unassembled WGS sequence"/>
</dbReference>
<proteinExistence type="predicted"/>
<organism evidence="1 2">
    <name type="scientific">Streptomyces chrestomyceticus JCM 4735</name>
    <dbReference type="NCBI Taxonomy" id="1306181"/>
    <lineage>
        <taxon>Bacteria</taxon>
        <taxon>Bacillati</taxon>
        <taxon>Actinomycetota</taxon>
        <taxon>Actinomycetes</taxon>
        <taxon>Kitasatosporales</taxon>
        <taxon>Streptomycetaceae</taxon>
        <taxon>Streptomyces</taxon>
    </lineage>
</organism>
<dbReference type="GeneID" id="95621424"/>
<evidence type="ECO:0008006" key="3">
    <source>
        <dbReference type="Google" id="ProtNLM"/>
    </source>
</evidence>
<evidence type="ECO:0000313" key="1">
    <source>
        <dbReference type="EMBL" id="GCD34711.1"/>
    </source>
</evidence>
<reference evidence="1 2" key="1">
    <citation type="submission" date="2018-11" db="EMBL/GenBank/DDBJ databases">
        <title>Whole genome sequence of Streptomyces chrestomyceticus NBRC 13444(T).</title>
        <authorList>
            <person name="Komaki H."/>
            <person name="Tamura T."/>
        </authorList>
    </citation>
    <scope>NUCLEOTIDE SEQUENCE [LARGE SCALE GENOMIC DNA]</scope>
    <source>
        <strain evidence="1 2">NBRC 13444</strain>
    </source>
</reference>